<evidence type="ECO:0000313" key="2">
    <source>
        <dbReference type="EMBL" id="KAK0643275.1"/>
    </source>
</evidence>
<evidence type="ECO:0000256" key="1">
    <source>
        <dbReference type="SAM" id="MobiDB-lite"/>
    </source>
</evidence>
<comment type="caution">
    <text evidence="2">The sequence shown here is derived from an EMBL/GenBank/DDBJ whole genome shotgun (WGS) entry which is preliminary data.</text>
</comment>
<dbReference type="EMBL" id="JAULSV010000005">
    <property type="protein sequence ID" value="KAK0643275.1"/>
    <property type="molecule type" value="Genomic_DNA"/>
</dbReference>
<sequence length="166" mass="18084">MEPTQSHNLSLLVFDQLRDLLSLQPSGRYTNSTSGKAPEKLRVVQTLRCFVYYSDGNVYWVSRLSVTPTKPSGAPTLLDPELKESFLREFERKAKEASSEAGDGDNDHSSSELRLSTSCACCKDCASGSSSVSGGFSISLTVSEEQAESIEEEQMKNKIRSGGFGV</sequence>
<gene>
    <name evidence="2" type="ORF">B0T16DRAFT_459441</name>
</gene>
<feature type="compositionally biased region" description="Basic and acidic residues" evidence="1">
    <location>
        <begin position="89"/>
        <end position="98"/>
    </location>
</feature>
<organism evidence="2 3">
    <name type="scientific">Cercophora newfieldiana</name>
    <dbReference type="NCBI Taxonomy" id="92897"/>
    <lineage>
        <taxon>Eukaryota</taxon>
        <taxon>Fungi</taxon>
        <taxon>Dikarya</taxon>
        <taxon>Ascomycota</taxon>
        <taxon>Pezizomycotina</taxon>
        <taxon>Sordariomycetes</taxon>
        <taxon>Sordariomycetidae</taxon>
        <taxon>Sordariales</taxon>
        <taxon>Lasiosphaeriaceae</taxon>
        <taxon>Cercophora</taxon>
    </lineage>
</organism>
<proteinExistence type="predicted"/>
<dbReference type="AlphaFoldDB" id="A0AA39Y2E1"/>
<protein>
    <submittedName>
        <fullName evidence="2">Uncharacterized protein</fullName>
    </submittedName>
</protein>
<keyword evidence="3" id="KW-1185">Reference proteome</keyword>
<feature type="region of interest" description="Disordered" evidence="1">
    <location>
        <begin position="89"/>
        <end position="109"/>
    </location>
</feature>
<name>A0AA39Y2E1_9PEZI</name>
<reference evidence="2" key="1">
    <citation type="submission" date="2023-06" db="EMBL/GenBank/DDBJ databases">
        <title>Genome-scale phylogeny and comparative genomics of the fungal order Sordariales.</title>
        <authorList>
            <consortium name="Lawrence Berkeley National Laboratory"/>
            <person name="Hensen N."/>
            <person name="Bonometti L."/>
            <person name="Westerberg I."/>
            <person name="Brannstrom I.O."/>
            <person name="Guillou S."/>
            <person name="Cros-Aarteil S."/>
            <person name="Calhoun S."/>
            <person name="Haridas S."/>
            <person name="Kuo A."/>
            <person name="Mondo S."/>
            <person name="Pangilinan J."/>
            <person name="Riley R."/>
            <person name="Labutti K."/>
            <person name="Andreopoulos B."/>
            <person name="Lipzen A."/>
            <person name="Chen C."/>
            <person name="Yanf M."/>
            <person name="Daum C."/>
            <person name="Ng V."/>
            <person name="Clum A."/>
            <person name="Steindorff A."/>
            <person name="Ohm R."/>
            <person name="Martin F."/>
            <person name="Silar P."/>
            <person name="Natvig D."/>
            <person name="Lalanne C."/>
            <person name="Gautier V."/>
            <person name="Ament-Velasquez S.L."/>
            <person name="Kruys A."/>
            <person name="Hutchinson M.I."/>
            <person name="Powell A.J."/>
            <person name="Barry K."/>
            <person name="Miller A.N."/>
            <person name="Grigoriev I.V."/>
            <person name="Debuchy R."/>
            <person name="Gladieux P."/>
            <person name="Thoren M.H."/>
            <person name="Johannesson H."/>
        </authorList>
    </citation>
    <scope>NUCLEOTIDE SEQUENCE</scope>
    <source>
        <strain evidence="2">SMH2532-1</strain>
    </source>
</reference>
<feature type="region of interest" description="Disordered" evidence="1">
    <location>
        <begin position="147"/>
        <end position="166"/>
    </location>
</feature>
<evidence type="ECO:0000313" key="3">
    <source>
        <dbReference type="Proteomes" id="UP001174936"/>
    </source>
</evidence>
<accession>A0AA39Y2E1</accession>
<dbReference type="Proteomes" id="UP001174936">
    <property type="component" value="Unassembled WGS sequence"/>
</dbReference>